<dbReference type="InterPro" id="IPR008952">
    <property type="entry name" value="Tetraspanin_EC2_sf"/>
</dbReference>
<feature type="region of interest" description="Disordered" evidence="5">
    <location>
        <begin position="336"/>
        <end position="398"/>
    </location>
</feature>
<dbReference type="InterPro" id="IPR018499">
    <property type="entry name" value="Tetraspanin/Peripherin"/>
</dbReference>
<accession>A0A6J2YIN8</accession>
<evidence type="ECO:0000256" key="5">
    <source>
        <dbReference type="SAM" id="MobiDB-lite"/>
    </source>
</evidence>
<keyword evidence="7" id="KW-1185">Reference proteome</keyword>
<dbReference type="KEGG" id="soy:115888334"/>
<dbReference type="SUPFAM" id="SSF48652">
    <property type="entry name" value="Tetraspanin"/>
    <property type="match status" value="1"/>
</dbReference>
<evidence type="ECO:0000256" key="6">
    <source>
        <dbReference type="SAM" id="Phobius"/>
    </source>
</evidence>
<name>A0A6J2YIN8_SITOR</name>
<feature type="transmembrane region" description="Helical" evidence="6">
    <location>
        <begin position="56"/>
        <end position="76"/>
    </location>
</feature>
<dbReference type="Gene3D" id="1.10.1450.10">
    <property type="entry name" value="Tetraspanin"/>
    <property type="match status" value="1"/>
</dbReference>
<dbReference type="InParanoid" id="A0A6J2YIN8"/>
<keyword evidence="4 6" id="KW-0472">Membrane</keyword>
<gene>
    <name evidence="8" type="primary">LOC115888334</name>
</gene>
<dbReference type="RefSeq" id="XP_030763898.1">
    <property type="nucleotide sequence ID" value="XM_030908038.1"/>
</dbReference>
<feature type="compositionally biased region" description="Low complexity" evidence="5">
    <location>
        <begin position="363"/>
        <end position="374"/>
    </location>
</feature>
<dbReference type="GO" id="GO:0005886">
    <property type="term" value="C:plasma membrane"/>
    <property type="evidence" value="ECO:0007669"/>
    <property type="project" value="TreeGrafter"/>
</dbReference>
<dbReference type="PANTHER" id="PTHR19282:SF515">
    <property type="entry name" value="TETRASPANIN"/>
    <property type="match status" value="1"/>
</dbReference>
<evidence type="ECO:0000256" key="3">
    <source>
        <dbReference type="ARBA" id="ARBA00022989"/>
    </source>
</evidence>
<reference evidence="8" key="1">
    <citation type="submission" date="2025-08" db="UniProtKB">
        <authorList>
            <consortium name="RefSeq"/>
        </authorList>
    </citation>
    <scope>IDENTIFICATION</scope>
    <source>
        <tissue evidence="8">Gonads</tissue>
    </source>
</reference>
<proteinExistence type="predicted"/>
<dbReference type="OrthoDB" id="9836210at2759"/>
<feature type="transmembrane region" description="Helical" evidence="6">
    <location>
        <begin position="21"/>
        <end position="50"/>
    </location>
</feature>
<evidence type="ECO:0000313" key="7">
    <source>
        <dbReference type="Proteomes" id="UP000504635"/>
    </source>
</evidence>
<feature type="transmembrane region" description="Helical" evidence="6">
    <location>
        <begin position="252"/>
        <end position="276"/>
    </location>
</feature>
<dbReference type="Proteomes" id="UP000504635">
    <property type="component" value="Unplaced"/>
</dbReference>
<evidence type="ECO:0000256" key="2">
    <source>
        <dbReference type="ARBA" id="ARBA00022692"/>
    </source>
</evidence>
<dbReference type="FunCoup" id="A0A6J2YIN8">
    <property type="interactions" value="3"/>
</dbReference>
<feature type="compositionally biased region" description="Basic and acidic residues" evidence="5">
    <location>
        <begin position="336"/>
        <end position="349"/>
    </location>
</feature>
<feature type="transmembrane region" description="Helical" evidence="6">
    <location>
        <begin position="97"/>
        <end position="117"/>
    </location>
</feature>
<keyword evidence="2 6" id="KW-0812">Transmembrane</keyword>
<keyword evidence="3 6" id="KW-1133">Transmembrane helix</keyword>
<organism evidence="7 8">
    <name type="scientific">Sitophilus oryzae</name>
    <name type="common">Rice weevil</name>
    <name type="synonym">Curculio oryzae</name>
    <dbReference type="NCBI Taxonomy" id="7048"/>
    <lineage>
        <taxon>Eukaryota</taxon>
        <taxon>Metazoa</taxon>
        <taxon>Ecdysozoa</taxon>
        <taxon>Arthropoda</taxon>
        <taxon>Hexapoda</taxon>
        <taxon>Insecta</taxon>
        <taxon>Pterygota</taxon>
        <taxon>Neoptera</taxon>
        <taxon>Endopterygota</taxon>
        <taxon>Coleoptera</taxon>
        <taxon>Polyphaga</taxon>
        <taxon>Cucujiformia</taxon>
        <taxon>Curculionidae</taxon>
        <taxon>Dryophthorinae</taxon>
        <taxon>Sitophilus</taxon>
    </lineage>
</organism>
<comment type="subcellular location">
    <subcellularLocation>
        <location evidence="1">Membrane</location>
        <topology evidence="1">Multi-pass membrane protein</topology>
    </subcellularLocation>
</comment>
<evidence type="ECO:0000256" key="1">
    <source>
        <dbReference type="ARBA" id="ARBA00004141"/>
    </source>
</evidence>
<dbReference type="Pfam" id="PF00335">
    <property type="entry name" value="Tetraspanin"/>
    <property type="match status" value="1"/>
</dbReference>
<protein>
    <submittedName>
        <fullName evidence="8">Photoreceptor outer segment membrane glycoprotein 2 isoform X1</fullName>
    </submittedName>
</protein>
<dbReference type="PANTHER" id="PTHR19282">
    <property type="entry name" value="TETRASPANIN"/>
    <property type="match status" value="1"/>
</dbReference>
<evidence type="ECO:0000313" key="8">
    <source>
        <dbReference type="RefSeq" id="XP_030763898.1"/>
    </source>
</evidence>
<evidence type="ECO:0000256" key="4">
    <source>
        <dbReference type="ARBA" id="ARBA00023136"/>
    </source>
</evidence>
<sequence length="398" mass="44689">MAIGLFKLSYNQRKTLSVIFLVLNIFEVVLGGSITGLSIYVGVSISPLILTEKAEIDFVFVVYGVFGVNIMMNWLIGIKICYKCFNQAHKKSTRSLLLLWYCAGTNTVIMLIIIANMSRKVNKHIVKSMKNSIQSGMKSYLTDLDSKETIDTIQYRLECCGDESYKDWQSIEWMDDTMINTKSKEVEELRFDKNKLYLPVIPWSCCKIQYPMQCFHDPVQQTALANLWADAPDTITDSLNVKGCVEKMKAPLGWIIDLITMVISGITILHVITVLVSRILYTSCRNAVLLYDPEGIAPGWIFGRGDCGYARGKTLTEIMGITNEILEQRILEDRNKDKSRTRKGLDSKGSKSYKSNVTDDGIKSNSSKVGSSTVVKKRPKSELESVIEGATETEVSSK</sequence>
<dbReference type="GeneID" id="115888334"/>
<dbReference type="AlphaFoldDB" id="A0A6J2YIN8"/>